<reference evidence="4 5" key="1">
    <citation type="submission" date="2018-07" db="EMBL/GenBank/DDBJ databases">
        <title>Genome sequence of Roseomonas fauriae ATCC 49958.</title>
        <authorList>
            <person name="Sant'Anna F.H."/>
            <person name="Baldani J.I."/>
            <person name="Zilli J.E."/>
            <person name="Reis V.M."/>
            <person name="Hartmann A."/>
            <person name="Cruz L."/>
            <person name="de Souza E.M."/>
            <person name="de Oliveira Pedrosa F."/>
            <person name="Passaglia L.M.P."/>
        </authorList>
    </citation>
    <scope>NUCLEOTIDE SEQUENCE [LARGE SCALE GENOMIC DNA]</scope>
    <source>
        <strain evidence="4 5">ATCC 49958</strain>
    </source>
</reference>
<evidence type="ECO:0000313" key="5">
    <source>
        <dbReference type="Proteomes" id="UP000476837"/>
    </source>
</evidence>
<protein>
    <recommendedName>
        <fullName evidence="3">OmpR/PhoB-type domain-containing protein</fullName>
    </recommendedName>
</protein>
<dbReference type="InterPro" id="IPR016032">
    <property type="entry name" value="Sig_transdc_resp-reg_C-effctor"/>
</dbReference>
<evidence type="ECO:0000256" key="1">
    <source>
        <dbReference type="ARBA" id="ARBA00023125"/>
    </source>
</evidence>
<dbReference type="SMART" id="SM00862">
    <property type="entry name" value="Trans_reg_C"/>
    <property type="match status" value="1"/>
</dbReference>
<dbReference type="GO" id="GO:0000160">
    <property type="term" value="P:phosphorelay signal transduction system"/>
    <property type="evidence" value="ECO:0007669"/>
    <property type="project" value="InterPro"/>
</dbReference>
<dbReference type="GO" id="GO:0003677">
    <property type="term" value="F:DNA binding"/>
    <property type="evidence" value="ECO:0007669"/>
    <property type="project" value="UniProtKB-UniRule"/>
</dbReference>
<dbReference type="GO" id="GO:0006355">
    <property type="term" value="P:regulation of DNA-templated transcription"/>
    <property type="evidence" value="ECO:0007669"/>
    <property type="project" value="InterPro"/>
</dbReference>
<evidence type="ECO:0000256" key="2">
    <source>
        <dbReference type="PROSITE-ProRule" id="PRU01091"/>
    </source>
</evidence>
<dbReference type="InterPro" id="IPR001867">
    <property type="entry name" value="OmpR/PhoB-type_DNA-bd"/>
</dbReference>
<accession>A0A6L3B1H3</accession>
<name>A0A6L3B1H3_AZOBR</name>
<dbReference type="Gene3D" id="1.10.10.10">
    <property type="entry name" value="Winged helix-like DNA-binding domain superfamily/Winged helix DNA-binding domain"/>
    <property type="match status" value="1"/>
</dbReference>
<sequence length="256" mass="26197">MGTARWFLGLVVFLGFAMDITVITGAAAAPVEAIRAALGGAGHAVKTATKKTMTARAAEAYAVVLAMSATESLEAIRVLRTTAATRQVGALALPTGGVITSAASAQLLRAGADGIARSSADLPALLTALSRRMRPRIRNVRLAFGIEFLPGRGFLVDGEEIGLTATECAVVAALIKAGGRALRKRALHNEVYVGRPNSAPEGCKVLDVYVFKIRQKLGAAGVSGEAVLITDSVGDGGVGYRIALDNTSAALAAKAA</sequence>
<dbReference type="AlphaFoldDB" id="A0A6L3B1H3"/>
<dbReference type="CDD" id="cd00383">
    <property type="entry name" value="trans_reg_C"/>
    <property type="match status" value="1"/>
</dbReference>
<evidence type="ECO:0000259" key="3">
    <source>
        <dbReference type="PROSITE" id="PS51755"/>
    </source>
</evidence>
<proteinExistence type="predicted"/>
<dbReference type="EMBL" id="QOKV01000005">
    <property type="protein sequence ID" value="KAA0686162.1"/>
    <property type="molecule type" value="Genomic_DNA"/>
</dbReference>
<gene>
    <name evidence="4" type="ORF">DS837_10710</name>
</gene>
<dbReference type="InterPro" id="IPR036388">
    <property type="entry name" value="WH-like_DNA-bd_sf"/>
</dbReference>
<dbReference type="PROSITE" id="PS51755">
    <property type="entry name" value="OMPR_PHOB"/>
    <property type="match status" value="1"/>
</dbReference>
<keyword evidence="1 2" id="KW-0238">DNA-binding</keyword>
<dbReference type="Pfam" id="PF00486">
    <property type="entry name" value="Trans_reg_C"/>
    <property type="match status" value="1"/>
</dbReference>
<comment type="caution">
    <text evidence="4">The sequence shown here is derived from an EMBL/GenBank/DDBJ whole genome shotgun (WGS) entry which is preliminary data.</text>
</comment>
<feature type="domain" description="OmpR/PhoB-type" evidence="3">
    <location>
        <begin position="137"/>
        <end position="244"/>
    </location>
</feature>
<dbReference type="Proteomes" id="UP000476837">
    <property type="component" value="Unassembled WGS sequence"/>
</dbReference>
<feature type="DNA-binding region" description="OmpR/PhoB-type" evidence="2">
    <location>
        <begin position="137"/>
        <end position="244"/>
    </location>
</feature>
<evidence type="ECO:0000313" key="4">
    <source>
        <dbReference type="EMBL" id="KAA0686162.1"/>
    </source>
</evidence>
<dbReference type="SUPFAM" id="SSF46894">
    <property type="entry name" value="C-terminal effector domain of the bipartite response regulators"/>
    <property type="match status" value="1"/>
</dbReference>
<organism evidence="4 5">
    <name type="scientific">Azospirillum brasilense</name>
    <dbReference type="NCBI Taxonomy" id="192"/>
    <lineage>
        <taxon>Bacteria</taxon>
        <taxon>Pseudomonadati</taxon>
        <taxon>Pseudomonadota</taxon>
        <taxon>Alphaproteobacteria</taxon>
        <taxon>Rhodospirillales</taxon>
        <taxon>Azospirillaceae</taxon>
        <taxon>Azospirillum</taxon>
    </lineage>
</organism>